<proteinExistence type="predicted"/>
<evidence type="ECO:0000313" key="2">
    <source>
        <dbReference type="EMBL" id="KAK7339329.1"/>
    </source>
</evidence>
<protein>
    <submittedName>
        <fullName evidence="2">Uncharacterized protein</fullName>
    </submittedName>
</protein>
<organism evidence="2 3">
    <name type="scientific">Canavalia gladiata</name>
    <name type="common">Sword bean</name>
    <name type="synonym">Dolichos gladiatus</name>
    <dbReference type="NCBI Taxonomy" id="3824"/>
    <lineage>
        <taxon>Eukaryota</taxon>
        <taxon>Viridiplantae</taxon>
        <taxon>Streptophyta</taxon>
        <taxon>Embryophyta</taxon>
        <taxon>Tracheophyta</taxon>
        <taxon>Spermatophyta</taxon>
        <taxon>Magnoliopsida</taxon>
        <taxon>eudicotyledons</taxon>
        <taxon>Gunneridae</taxon>
        <taxon>Pentapetalae</taxon>
        <taxon>rosids</taxon>
        <taxon>fabids</taxon>
        <taxon>Fabales</taxon>
        <taxon>Fabaceae</taxon>
        <taxon>Papilionoideae</taxon>
        <taxon>50 kb inversion clade</taxon>
        <taxon>NPAAA clade</taxon>
        <taxon>indigoferoid/millettioid clade</taxon>
        <taxon>Phaseoleae</taxon>
        <taxon>Canavalia</taxon>
    </lineage>
</organism>
<accession>A0AAN9LNQ4</accession>
<comment type="caution">
    <text evidence="2">The sequence shown here is derived from an EMBL/GenBank/DDBJ whole genome shotgun (WGS) entry which is preliminary data.</text>
</comment>
<keyword evidence="3" id="KW-1185">Reference proteome</keyword>
<dbReference type="EMBL" id="JAYMYQ010000004">
    <property type="protein sequence ID" value="KAK7339329.1"/>
    <property type="molecule type" value="Genomic_DNA"/>
</dbReference>
<sequence>MESLLARPSAILGLPSTRKYPPNSSERDLSRPGNSHAISIGISFIQIHTSSVWIISVFDPRSEHKKEGYHETIWYTSGPLYSITFISRPSVIDASGAIFSPTSWQRFIIWMWNRDHNMSTMRRRACICPTKLPRTLANHGVQFFTRLTKRLPILEGL</sequence>
<name>A0AAN9LNQ4_CANGL</name>
<feature type="region of interest" description="Disordered" evidence="1">
    <location>
        <begin position="13"/>
        <end position="32"/>
    </location>
</feature>
<dbReference type="Proteomes" id="UP001367508">
    <property type="component" value="Unassembled WGS sequence"/>
</dbReference>
<evidence type="ECO:0000256" key="1">
    <source>
        <dbReference type="SAM" id="MobiDB-lite"/>
    </source>
</evidence>
<evidence type="ECO:0000313" key="3">
    <source>
        <dbReference type="Proteomes" id="UP001367508"/>
    </source>
</evidence>
<dbReference type="AlphaFoldDB" id="A0AAN9LNQ4"/>
<reference evidence="2 3" key="1">
    <citation type="submission" date="2024-01" db="EMBL/GenBank/DDBJ databases">
        <title>The genomes of 5 underutilized Papilionoideae crops provide insights into root nodulation and disease resistanc.</title>
        <authorList>
            <person name="Jiang F."/>
        </authorList>
    </citation>
    <scope>NUCLEOTIDE SEQUENCE [LARGE SCALE GENOMIC DNA]</scope>
    <source>
        <strain evidence="2">LVBAO_FW01</strain>
        <tissue evidence="2">Leaves</tissue>
    </source>
</reference>
<gene>
    <name evidence="2" type="ORF">VNO77_19990</name>
</gene>